<proteinExistence type="predicted"/>
<evidence type="ECO:0000313" key="2">
    <source>
        <dbReference type="EMBL" id="OKH95419.1"/>
    </source>
</evidence>
<comment type="caution">
    <text evidence="2">The sequence shown here is derived from an EMBL/GenBank/DDBJ whole genome shotgun (WGS) entry which is preliminary data.</text>
</comment>
<evidence type="ECO:0000313" key="3">
    <source>
        <dbReference type="Proteomes" id="UP000186455"/>
    </source>
</evidence>
<keyword evidence="3" id="KW-1185">Reference proteome</keyword>
<gene>
    <name evidence="2" type="ORF">AB852_00710</name>
</gene>
<accession>A0A1Q4VCD5</accession>
<dbReference type="Proteomes" id="UP000186455">
    <property type="component" value="Unassembled WGS sequence"/>
</dbReference>
<organism evidence="2 3">
    <name type="scientific">Streptomyces uncialis</name>
    <dbReference type="NCBI Taxonomy" id="1048205"/>
    <lineage>
        <taxon>Bacteria</taxon>
        <taxon>Bacillati</taxon>
        <taxon>Actinomycetota</taxon>
        <taxon>Actinomycetes</taxon>
        <taxon>Kitasatosporales</taxon>
        <taxon>Streptomycetaceae</taxon>
        <taxon>Streptomyces</taxon>
    </lineage>
</organism>
<feature type="region of interest" description="Disordered" evidence="1">
    <location>
        <begin position="1"/>
        <end position="74"/>
    </location>
</feature>
<feature type="region of interest" description="Disordered" evidence="1">
    <location>
        <begin position="128"/>
        <end position="159"/>
    </location>
</feature>
<dbReference type="RefSeq" id="WP_073782519.1">
    <property type="nucleotide sequence ID" value="NZ_LFBV01000001.1"/>
</dbReference>
<sequence length="173" mass="18661">MIETQSAENDTSEQEGPAIQSASGNDSDAEKWKALSRENEKRWKAASRELDQLRESQMSDQERAISEAREEARSSALTEFGTSLAEAEIRAQAATAGISVPTDYLDLGRFLSEDGRADRDKVTAFIASLPKPAAPEPEFPPLKGAGHYSSGGGDISTMDPTELADIIANGRFI</sequence>
<dbReference type="EMBL" id="LFBV01000001">
    <property type="protein sequence ID" value="OKH95419.1"/>
    <property type="molecule type" value="Genomic_DNA"/>
</dbReference>
<dbReference type="AlphaFoldDB" id="A0A1Q4VCD5"/>
<name>A0A1Q4VCD5_9ACTN</name>
<protein>
    <recommendedName>
        <fullName evidence="4">Scaffolding protein</fullName>
    </recommendedName>
</protein>
<evidence type="ECO:0000256" key="1">
    <source>
        <dbReference type="SAM" id="MobiDB-lite"/>
    </source>
</evidence>
<reference evidence="2 3" key="1">
    <citation type="submission" date="2015-06" db="EMBL/GenBank/DDBJ databases">
        <title>Cloning and characterization of the uncialamcin biosynthetic gene cluster.</title>
        <authorList>
            <person name="Yan X."/>
            <person name="Huang T."/>
            <person name="Ge H."/>
            <person name="Shen B."/>
        </authorList>
    </citation>
    <scope>NUCLEOTIDE SEQUENCE [LARGE SCALE GENOMIC DNA]</scope>
    <source>
        <strain evidence="2 3">DCA2648</strain>
    </source>
</reference>
<dbReference type="STRING" id="1048205.AB852_00710"/>
<feature type="compositionally biased region" description="Basic and acidic residues" evidence="1">
    <location>
        <begin position="28"/>
        <end position="54"/>
    </location>
</feature>
<feature type="compositionally biased region" description="Basic and acidic residues" evidence="1">
    <location>
        <begin position="60"/>
        <end position="73"/>
    </location>
</feature>
<evidence type="ECO:0008006" key="4">
    <source>
        <dbReference type="Google" id="ProtNLM"/>
    </source>
</evidence>